<sequence>MPLLCPRRAQRVSTRLIAPFSGSEDAPLSVDRTDRPIQWLKREDAPTGVDDATVDRVNRIIVWKRGAEAPTKVDDVSVDRVNRIIVW</sequence>
<keyword evidence="2" id="KW-1185">Reference proteome</keyword>
<dbReference type="EMBL" id="CABFNP030000696">
    <property type="protein sequence ID" value="CAI6079155.1"/>
    <property type="molecule type" value="Genomic_DNA"/>
</dbReference>
<evidence type="ECO:0000313" key="1">
    <source>
        <dbReference type="EMBL" id="CAI6079155.1"/>
    </source>
</evidence>
<accession>A0AA35LUB6</accession>
<comment type="caution">
    <text evidence="1">The sequence shown here is derived from an EMBL/GenBank/DDBJ whole genome shotgun (WGS) entry which is preliminary data.</text>
</comment>
<evidence type="ECO:0000313" key="2">
    <source>
        <dbReference type="Proteomes" id="UP001160390"/>
    </source>
</evidence>
<dbReference type="Proteomes" id="UP001160390">
    <property type="component" value="Unassembled WGS sequence"/>
</dbReference>
<gene>
    <name evidence="1" type="ORF">CCHLO57077_00017909</name>
</gene>
<proteinExistence type="predicted"/>
<dbReference type="AlphaFoldDB" id="A0AA35LUB6"/>
<organism evidence="1 2">
    <name type="scientific">Clonostachys chloroleuca</name>
    <dbReference type="NCBI Taxonomy" id="1926264"/>
    <lineage>
        <taxon>Eukaryota</taxon>
        <taxon>Fungi</taxon>
        <taxon>Dikarya</taxon>
        <taxon>Ascomycota</taxon>
        <taxon>Pezizomycotina</taxon>
        <taxon>Sordariomycetes</taxon>
        <taxon>Hypocreomycetidae</taxon>
        <taxon>Hypocreales</taxon>
        <taxon>Bionectriaceae</taxon>
        <taxon>Clonostachys</taxon>
    </lineage>
</organism>
<reference evidence="1" key="1">
    <citation type="submission" date="2023-01" db="EMBL/GenBank/DDBJ databases">
        <authorList>
            <person name="Piombo E."/>
        </authorList>
    </citation>
    <scope>NUCLEOTIDE SEQUENCE</scope>
</reference>
<protein>
    <submittedName>
        <fullName evidence="1">Uncharacterized protein</fullName>
    </submittedName>
</protein>
<name>A0AA35LUB6_9HYPO</name>